<dbReference type="PIRSF" id="PIRSF015592">
    <property type="entry name" value="Prld-crbxl_pptds"/>
    <property type="match status" value="1"/>
</dbReference>
<dbReference type="Pfam" id="PF01470">
    <property type="entry name" value="Peptidase_C15"/>
    <property type="match status" value="1"/>
</dbReference>
<keyword evidence="5" id="KW-0378">Hydrolase</keyword>
<reference evidence="9 10" key="1">
    <citation type="submission" date="2019-09" db="EMBL/GenBank/DDBJ databases">
        <title>Bifidobacterium canis sp. nov., isolated from the digestive tract of German Shepherd dog puppy.</title>
        <authorList>
            <person name="Bunesova V."/>
        </authorList>
    </citation>
    <scope>NUCLEOTIDE SEQUENCE [LARGE SCALE GENOMIC DNA]</scope>
    <source>
        <strain evidence="9 10">GSD1FS</strain>
    </source>
</reference>
<dbReference type="PRINTS" id="PR00706">
    <property type="entry name" value="PYROGLUPTASE"/>
</dbReference>
<evidence type="ECO:0000256" key="8">
    <source>
        <dbReference type="ARBA" id="ARBA00031559"/>
    </source>
</evidence>
<comment type="caution">
    <text evidence="9">The sequence shown here is derived from an EMBL/GenBank/DDBJ whole genome shotgun (WGS) entry which is preliminary data.</text>
</comment>
<keyword evidence="3" id="KW-0963">Cytoplasm</keyword>
<dbReference type="CDD" id="cd00501">
    <property type="entry name" value="Peptidase_C15"/>
    <property type="match status" value="1"/>
</dbReference>
<dbReference type="RefSeq" id="WP_155588582.1">
    <property type="nucleotide sequence ID" value="NZ_WNLP01000003.1"/>
</dbReference>
<sequence>MQELSVVMSGFDPYEDVEVNPALIVPDTLAAQGVMPLTDDQNDPLHDLSVRVHAVHMPVSFAKAWPILQNALDEYKPNIVIATGLKRASRGILLERCAANIKDTNRPDADNRIPRHGVIRDDGPAAYWTGLPLNAIIGAFAQDDIAASLSSNAGTFVCNALFYKLQDWAARQERTLSGFVNLPPVDEHEHSQHGLTLDQQLTACRDVIRETARYYVKPIGVNALIA</sequence>
<gene>
    <name evidence="9" type="ORF">GSD1FS_0956</name>
</gene>
<dbReference type="InterPro" id="IPR000816">
    <property type="entry name" value="Peptidase_C15"/>
</dbReference>
<evidence type="ECO:0000313" key="10">
    <source>
        <dbReference type="Proteomes" id="UP000487882"/>
    </source>
</evidence>
<organism evidence="9 10">
    <name type="scientific">Bifidobacterium canis</name>
    <dbReference type="NCBI Taxonomy" id="2610880"/>
    <lineage>
        <taxon>Bacteria</taxon>
        <taxon>Bacillati</taxon>
        <taxon>Actinomycetota</taxon>
        <taxon>Actinomycetes</taxon>
        <taxon>Bifidobacteriales</taxon>
        <taxon>Bifidobacteriaceae</taxon>
        <taxon>Bifidobacterium</taxon>
    </lineage>
</organism>
<protein>
    <recommendedName>
        <fullName evidence="2">Pyrrolidone-carboxylate peptidase</fullName>
    </recommendedName>
    <alternativeName>
        <fullName evidence="7">5-oxoprolyl-peptidase</fullName>
    </alternativeName>
    <alternativeName>
        <fullName evidence="8">Pyroglutamyl-peptidase I</fullName>
    </alternativeName>
</protein>
<evidence type="ECO:0000256" key="5">
    <source>
        <dbReference type="ARBA" id="ARBA00022801"/>
    </source>
</evidence>
<dbReference type="GO" id="GO:0016920">
    <property type="term" value="F:pyroglutamyl-peptidase activity"/>
    <property type="evidence" value="ECO:0007669"/>
    <property type="project" value="InterPro"/>
</dbReference>
<accession>A0A7K1J4Z1</accession>
<evidence type="ECO:0000256" key="1">
    <source>
        <dbReference type="ARBA" id="ARBA00006641"/>
    </source>
</evidence>
<evidence type="ECO:0000256" key="6">
    <source>
        <dbReference type="ARBA" id="ARBA00022807"/>
    </source>
</evidence>
<dbReference type="PANTHER" id="PTHR23402:SF1">
    <property type="entry name" value="PYROGLUTAMYL-PEPTIDASE I"/>
    <property type="match status" value="1"/>
</dbReference>
<dbReference type="InterPro" id="IPR016125">
    <property type="entry name" value="Peptidase_C15-like"/>
</dbReference>
<dbReference type="AlphaFoldDB" id="A0A7K1J4Z1"/>
<dbReference type="InterPro" id="IPR036440">
    <property type="entry name" value="Peptidase_C15-like_sf"/>
</dbReference>
<evidence type="ECO:0000256" key="2">
    <source>
        <dbReference type="ARBA" id="ARBA00019191"/>
    </source>
</evidence>
<evidence type="ECO:0000256" key="7">
    <source>
        <dbReference type="ARBA" id="ARBA00030836"/>
    </source>
</evidence>
<dbReference type="GO" id="GO:0005829">
    <property type="term" value="C:cytosol"/>
    <property type="evidence" value="ECO:0007669"/>
    <property type="project" value="InterPro"/>
</dbReference>
<keyword evidence="4" id="KW-0645">Protease</keyword>
<evidence type="ECO:0000313" key="9">
    <source>
        <dbReference type="EMBL" id="MUH59621.1"/>
    </source>
</evidence>
<evidence type="ECO:0000256" key="4">
    <source>
        <dbReference type="ARBA" id="ARBA00022670"/>
    </source>
</evidence>
<dbReference type="GO" id="GO:0006508">
    <property type="term" value="P:proteolysis"/>
    <property type="evidence" value="ECO:0007669"/>
    <property type="project" value="UniProtKB-KW"/>
</dbReference>
<keyword evidence="10" id="KW-1185">Reference proteome</keyword>
<keyword evidence="6" id="KW-0788">Thiol protease</keyword>
<name>A0A7K1J4Z1_9BIFI</name>
<dbReference type="EMBL" id="WNLP01000003">
    <property type="protein sequence ID" value="MUH59621.1"/>
    <property type="molecule type" value="Genomic_DNA"/>
</dbReference>
<dbReference type="SUPFAM" id="SSF53182">
    <property type="entry name" value="Pyrrolidone carboxyl peptidase (pyroglutamate aminopeptidase)"/>
    <property type="match status" value="1"/>
</dbReference>
<dbReference type="PANTHER" id="PTHR23402">
    <property type="entry name" value="PROTEASE FAMILY C15 PYROGLUTAMYL-PEPTIDASE I-RELATED"/>
    <property type="match status" value="1"/>
</dbReference>
<dbReference type="Proteomes" id="UP000487882">
    <property type="component" value="Unassembled WGS sequence"/>
</dbReference>
<evidence type="ECO:0000256" key="3">
    <source>
        <dbReference type="ARBA" id="ARBA00022490"/>
    </source>
</evidence>
<dbReference type="Gene3D" id="3.40.630.20">
    <property type="entry name" value="Peptidase C15, pyroglutamyl peptidase I-like"/>
    <property type="match status" value="1"/>
</dbReference>
<comment type="similarity">
    <text evidence="1">Belongs to the peptidase C15 family.</text>
</comment>
<proteinExistence type="inferred from homology"/>